<dbReference type="Proteomes" id="UP000094795">
    <property type="component" value="Unassembled WGS sequence"/>
</dbReference>
<dbReference type="Gene3D" id="2.40.128.130">
    <property type="entry name" value="Autotransporter beta-domain"/>
    <property type="match status" value="1"/>
</dbReference>
<dbReference type="SUPFAM" id="SSF103515">
    <property type="entry name" value="Autotransporter"/>
    <property type="match status" value="1"/>
</dbReference>
<feature type="domain" description="Autotransporter" evidence="2">
    <location>
        <begin position="1314"/>
        <end position="1596"/>
    </location>
</feature>
<evidence type="ECO:0000256" key="1">
    <source>
        <dbReference type="ARBA" id="ARBA00022729"/>
    </source>
</evidence>
<dbReference type="InterPro" id="IPR011050">
    <property type="entry name" value="Pectin_lyase_fold/virulence"/>
</dbReference>
<dbReference type="EMBL" id="LQZT01000049">
    <property type="protein sequence ID" value="OCW55723.1"/>
    <property type="molecule type" value="Genomic_DNA"/>
</dbReference>
<dbReference type="SUPFAM" id="SSF51126">
    <property type="entry name" value="Pectin lyase-like"/>
    <property type="match status" value="4"/>
</dbReference>
<dbReference type="RefSeq" id="WP_083220393.1">
    <property type="nucleotide sequence ID" value="NZ_LQZT01000049.1"/>
</dbReference>
<dbReference type="SMART" id="SM00869">
    <property type="entry name" value="Autotransporter"/>
    <property type="match status" value="1"/>
</dbReference>
<dbReference type="Pfam" id="PF03797">
    <property type="entry name" value="Autotransporter"/>
    <property type="match status" value="1"/>
</dbReference>
<keyword evidence="1" id="KW-0732">Signal</keyword>
<dbReference type="InterPro" id="IPR012332">
    <property type="entry name" value="Autotransporter_pectin_lyase_C"/>
</dbReference>
<dbReference type="Gene3D" id="2.160.20.20">
    <property type="match status" value="2"/>
</dbReference>
<reference evidence="3 4" key="1">
    <citation type="submission" date="2015-12" db="EMBL/GenBank/DDBJ databases">
        <authorList>
            <person name="Shamseldin A."/>
            <person name="Moawad H."/>
            <person name="Abd El-Rahim W.M."/>
            <person name="Sadowsky M.J."/>
        </authorList>
    </citation>
    <scope>NUCLEOTIDE SEQUENCE [LARGE SCALE GENOMIC DNA]</scope>
    <source>
        <strain evidence="3 4">JC234</strain>
    </source>
</reference>
<dbReference type="InterPro" id="IPR036709">
    <property type="entry name" value="Autotransporte_beta_dom_sf"/>
</dbReference>
<gene>
    <name evidence="3" type="ORF">AWJ14_14650</name>
</gene>
<dbReference type="PROSITE" id="PS51208">
    <property type="entry name" value="AUTOTRANSPORTER"/>
    <property type="match status" value="1"/>
</dbReference>
<dbReference type="NCBIfam" id="TIGR01414">
    <property type="entry name" value="autotrans_barl"/>
    <property type="match status" value="1"/>
</dbReference>
<dbReference type="InterPro" id="IPR013425">
    <property type="entry name" value="Autotrns_rpt"/>
</dbReference>
<dbReference type="STRING" id="1480615.AWJ14_14650"/>
<sequence>MTGGNGGNGGAGNSSNDASGGGGGGAGGYGAVYLGSSLTLDSAFTIKGGNGGRGGNGAIGAISDGGGGGGGDGGIGLHMLNPVSGATIAGTVVGGNGGLGGNGTSSSAAGDGGDGGVGLLFDSTAVVTISGSVRGGDGANAGTQSVGGSAGTNGAGGVGIIGEGLSVTIETGGTVSGGLDGGSGTRANAIEFTGGTNRLTVYSAPNIIGNVVAGGMFDTFEIGGTTNGSFNVSFVGPATQFRGFEAFEKSGNGTWTLNGTTTEKTPWTILAGTLSISNGAVLGASSGTLTLNGGTLRVSNSTTVLNPISVGSGNGAVNVAAAMSVSAQGAVSGTGTLTKSGAGLMSLTADNSAFGGSTNVSGGVLEVYSGLGGNIAVGSELRLIQNSARTFSGTFSGTGTISKQGSGTTMLSGDSSAFAGSTTISSGALTVSGALGGDIDIATAGTLRLDQATDRTFSGALTGDGVLTKQGSATTTLSGDASGYTGPATIASGTLRVSNAFGGNVNIGVFGTFELDQSSDRTFGGMFVGTGALTKTGSGVSILSANSALYSGTTTISGGSLLVNGTLGGTSSSVQVASGGTLGGTGILGGSVTVQSGGTLSPGASPGTLTVNGDLTLSAGSTTRFELNTPNVSGGATNDFVSVGGNLALGGTLEAQVASAGFYNLFGYAGALSGSFGTVNVTGVPGTTGTVITGTPAQVNLVVVGSGQQIQFWDGANTAANAAVDGGTGTWDASANNWTSSDGTMNLPWLRSVGVFAGTAGTVTVAGTQAFDTLQFKTDGYQLTGGTLSLSPGSGSAGTVNVDGGVTTTIASTIADGTATRLSKQGSGTLVLTGVNSYTGGTTIGAGTLQVATDAALGAASGGLALDGGTLSTTTTFDTARAITLSSASGGFAPAAGTTLTLSGTVTGSGALGVSGAGTLTLAGATSYTGGTNVSSGTLVGDTGSIRGDIANAGTVEFAQSADGTFAGDIGGLGGSDGQMVKSGAGTLTLTGASSLRWSIEQGSVVSTTQLFTGDVMVAAGTNLTFDQAFDGTYGGVVTGAGDILYTGGGLVRLTGDNSAYAGETTVQDFTMTLGGTTLGGNLELGSGGRLAGNGTVGSTLVKTGGAIAPGNSPGTINVAGNLVFQTGSIYEVETDPGSAVSDLIQVTGTATLGGRVMHVGLNGTYAPNSSYTILTAAGGVSGTFEGVSSALAFLDPTLVYGANSVTLQLVRNDTAFADLARSANQRAVAVELENLGAGNAVFDAVAGLDRLSAPAAFDALSGEIHASLKTGLIADSRFVRDAALDRARAVSRGACLARSGGAGEGATAAEACGSGDGLGAWVQGFGAFGSFDTAAAGLDTRTGGVMVGGDAAIGDTGLAGLVAGYQASGYRVDGLASKADASSFFVGVYGGAALGSFNLTGGAAYAWSDVDTARTAAFAGFSERLGAATHAGTAQVFGELGYEFDTGPAVFEPFAGLAHISVSSDGYTETGGASALSIASGTTDMTFSTLGIRASALLPFGDAGAARLTGMVGWRHAYGSATPGALNAFAGGTPFAVTGASVGEDVALLSAGLNFDLGARPEMGLENTDFSISYDGQFGSGVAESAFTAKLKLKF</sequence>
<dbReference type="NCBIfam" id="TIGR02601">
    <property type="entry name" value="autotrns_rpt"/>
    <property type="match status" value="6"/>
</dbReference>
<keyword evidence="4" id="KW-1185">Reference proteome</keyword>
<comment type="caution">
    <text evidence="3">The sequence shown here is derived from an EMBL/GenBank/DDBJ whole genome shotgun (WGS) entry which is preliminary data.</text>
</comment>
<evidence type="ECO:0000313" key="3">
    <source>
        <dbReference type="EMBL" id="OCW55723.1"/>
    </source>
</evidence>
<protein>
    <recommendedName>
        <fullName evidence="2">Autotransporter domain-containing protein</fullName>
    </recommendedName>
</protein>
<dbReference type="GO" id="GO:0019867">
    <property type="term" value="C:outer membrane"/>
    <property type="evidence" value="ECO:0007669"/>
    <property type="project" value="InterPro"/>
</dbReference>
<proteinExistence type="predicted"/>
<dbReference type="Pfam" id="PF12951">
    <property type="entry name" value="PATR"/>
    <property type="match status" value="9"/>
</dbReference>
<evidence type="ECO:0000259" key="2">
    <source>
        <dbReference type="PROSITE" id="PS51208"/>
    </source>
</evidence>
<name>A0A1C1YQ89_9HYPH</name>
<dbReference type="InterPro" id="IPR005546">
    <property type="entry name" value="Autotransporte_beta"/>
</dbReference>
<evidence type="ECO:0000313" key="4">
    <source>
        <dbReference type="Proteomes" id="UP000094795"/>
    </source>
</evidence>
<accession>A0A1C1YQ89</accession>
<organism evidence="3 4">
    <name type="scientific">Hoeflea olei</name>
    <dbReference type="NCBI Taxonomy" id="1480615"/>
    <lineage>
        <taxon>Bacteria</taxon>
        <taxon>Pseudomonadati</taxon>
        <taxon>Pseudomonadota</taxon>
        <taxon>Alphaproteobacteria</taxon>
        <taxon>Hyphomicrobiales</taxon>
        <taxon>Rhizobiaceae</taxon>
        <taxon>Hoeflea</taxon>
    </lineage>
</organism>
<dbReference type="InterPro" id="IPR006315">
    <property type="entry name" value="OM_autotransptr_brl_dom"/>
</dbReference>